<dbReference type="GO" id="GO:0003677">
    <property type="term" value="F:DNA binding"/>
    <property type="evidence" value="ECO:0007669"/>
    <property type="project" value="UniProtKB-KW"/>
</dbReference>
<accession>A0A2A4HK50</accession>
<dbReference type="PANTHER" id="PTHR43236">
    <property type="entry name" value="ANTITOXIN HIGA1"/>
    <property type="match status" value="1"/>
</dbReference>
<evidence type="ECO:0000313" key="5">
    <source>
        <dbReference type="Proteomes" id="UP000218677"/>
    </source>
</evidence>
<dbReference type="Gene3D" id="1.10.10.2910">
    <property type="match status" value="1"/>
</dbReference>
<sequence>MSRGISTFAPERLIQVLAARRLSQVQLANMVGVSPATVSKWKAGQQAPTNEVLDRLANVVNLEAEWFTRPLSQACTKPLFRSNATAHVAARNMLETRLAWAIEITEKLEEYVDYPLVNLPVRKFLNPEEITAEDIEQAASECRDLWRLGRAPVPDLALAVESAGIILVREETGIPQIEGLSAWSGSHDRPFILLSADKDNGFRSRFDLAHELGHLILHKHIPRATERDQYKLMEAQAHQFAGAFLLPLETFVNEIRTPVLLDSLLLDKQRWGVSVAAIIMRLVALGMIDEEEKIALFKRRSARWGAKSEPYDDSRAPEKPRLLKRTIEMLVNEGVMTLDSIPRYIGLSAGDIEMLTSLPEGYFKGGATVLTLPTLRDRMSSRPESATERPGKVVEFHRNKQTT</sequence>
<keyword evidence="4" id="KW-0238">DNA-binding</keyword>
<organism evidence="4 5">
    <name type="scientific">Vreelandella nigrificans</name>
    <dbReference type="NCBI Taxonomy" id="2042704"/>
    <lineage>
        <taxon>Bacteria</taxon>
        <taxon>Pseudomonadati</taxon>
        <taxon>Pseudomonadota</taxon>
        <taxon>Gammaproteobacteria</taxon>
        <taxon>Oceanospirillales</taxon>
        <taxon>Halomonadaceae</taxon>
        <taxon>Vreelandella</taxon>
    </lineage>
</organism>
<dbReference type="Proteomes" id="UP000218677">
    <property type="component" value="Unassembled WGS sequence"/>
</dbReference>
<proteinExistence type="inferred from homology"/>
<keyword evidence="5" id="KW-1185">Reference proteome</keyword>
<dbReference type="SUPFAM" id="SSF47413">
    <property type="entry name" value="lambda repressor-like DNA-binding domains"/>
    <property type="match status" value="1"/>
</dbReference>
<feature type="region of interest" description="Disordered" evidence="2">
    <location>
        <begin position="378"/>
        <end position="403"/>
    </location>
</feature>
<comment type="caution">
    <text evidence="4">The sequence shown here is derived from an EMBL/GenBank/DDBJ whole genome shotgun (WGS) entry which is preliminary data.</text>
</comment>
<dbReference type="PROSITE" id="PS50943">
    <property type="entry name" value="HTH_CROC1"/>
    <property type="match status" value="1"/>
</dbReference>
<dbReference type="InterPro" id="IPR052345">
    <property type="entry name" value="Rad_response_metalloprotease"/>
</dbReference>
<dbReference type="Gene3D" id="1.10.260.40">
    <property type="entry name" value="lambda repressor-like DNA-binding domains"/>
    <property type="match status" value="1"/>
</dbReference>
<dbReference type="Pfam" id="PF06114">
    <property type="entry name" value="Peptidase_M78"/>
    <property type="match status" value="1"/>
</dbReference>
<protein>
    <submittedName>
        <fullName evidence="4">DNA-binding protein</fullName>
    </submittedName>
</protein>
<comment type="similarity">
    <text evidence="1">Belongs to the short-chain fatty acyl-CoA assimilation regulator (ScfR) family.</text>
</comment>
<dbReference type="PANTHER" id="PTHR43236:SF1">
    <property type="entry name" value="BLL7220 PROTEIN"/>
    <property type="match status" value="1"/>
</dbReference>
<gene>
    <name evidence="4" type="ORF">CPA45_13850</name>
</gene>
<dbReference type="InterPro" id="IPR001387">
    <property type="entry name" value="Cro/C1-type_HTH"/>
</dbReference>
<dbReference type="EMBL" id="NWUX01000012">
    <property type="protein sequence ID" value="PCF95146.1"/>
    <property type="molecule type" value="Genomic_DNA"/>
</dbReference>
<evidence type="ECO:0000256" key="1">
    <source>
        <dbReference type="ARBA" id="ARBA00007227"/>
    </source>
</evidence>
<evidence type="ECO:0000256" key="2">
    <source>
        <dbReference type="SAM" id="MobiDB-lite"/>
    </source>
</evidence>
<dbReference type="RefSeq" id="WP_096652406.1">
    <property type="nucleotide sequence ID" value="NZ_NWUX01000012.1"/>
</dbReference>
<dbReference type="Pfam" id="PF01381">
    <property type="entry name" value="HTH_3"/>
    <property type="match status" value="1"/>
</dbReference>
<evidence type="ECO:0000313" key="4">
    <source>
        <dbReference type="EMBL" id="PCF95146.1"/>
    </source>
</evidence>
<evidence type="ECO:0000259" key="3">
    <source>
        <dbReference type="PROSITE" id="PS50943"/>
    </source>
</evidence>
<dbReference type="OrthoDB" id="9794834at2"/>
<dbReference type="CDD" id="cd00093">
    <property type="entry name" value="HTH_XRE"/>
    <property type="match status" value="1"/>
</dbReference>
<dbReference type="AlphaFoldDB" id="A0A2A4HK50"/>
<feature type="domain" description="HTH cro/C1-type" evidence="3">
    <location>
        <begin position="13"/>
        <end position="67"/>
    </location>
</feature>
<dbReference type="InterPro" id="IPR010359">
    <property type="entry name" value="IrrE_HExxH"/>
</dbReference>
<reference evidence="5" key="1">
    <citation type="submission" date="2017-09" db="EMBL/GenBank/DDBJ databases">
        <authorList>
            <person name="Cho G.-S."/>
            <person name="Oguntoyinbo F.A."/>
            <person name="Cnockaert M."/>
            <person name="Kabisch J."/>
            <person name="Neve H."/>
            <person name="Bockelmann W."/>
            <person name="Wenning M."/>
            <person name="Franz C.M."/>
            <person name="Vandamme P."/>
        </authorList>
    </citation>
    <scope>NUCLEOTIDE SEQUENCE [LARGE SCALE GENOMIC DNA]</scope>
    <source>
        <strain evidence="5">MBT G8648</strain>
    </source>
</reference>
<name>A0A2A4HK50_9GAMM</name>
<dbReference type="InterPro" id="IPR010982">
    <property type="entry name" value="Lambda_DNA-bd_dom_sf"/>
</dbReference>
<dbReference type="SMART" id="SM00530">
    <property type="entry name" value="HTH_XRE"/>
    <property type="match status" value="1"/>
</dbReference>